<dbReference type="GO" id="GO:0022857">
    <property type="term" value="F:transmembrane transporter activity"/>
    <property type="evidence" value="ECO:0007669"/>
    <property type="project" value="TreeGrafter"/>
</dbReference>
<feature type="transmembrane region" description="Helical" evidence="5">
    <location>
        <begin position="84"/>
        <end position="101"/>
    </location>
</feature>
<dbReference type="RefSeq" id="WP_073313965.1">
    <property type="nucleotide sequence ID" value="NZ_FQZN01000017.1"/>
</dbReference>
<feature type="transmembrane region" description="Helical" evidence="5">
    <location>
        <begin position="230"/>
        <end position="251"/>
    </location>
</feature>
<keyword evidence="2 5" id="KW-0812">Transmembrane</keyword>
<keyword evidence="3 5" id="KW-1133">Transmembrane helix</keyword>
<keyword evidence="4 5" id="KW-0472">Membrane</keyword>
<feature type="transmembrane region" description="Helical" evidence="5">
    <location>
        <begin position="398"/>
        <end position="416"/>
    </location>
</feature>
<feature type="transmembrane region" description="Helical" evidence="5">
    <location>
        <begin position="196"/>
        <end position="218"/>
    </location>
</feature>
<name>A0A1M6H3U6_9BACE</name>
<accession>A0A1M6H3U6</accession>
<feature type="transmembrane region" description="Helical" evidence="5">
    <location>
        <begin position="302"/>
        <end position="326"/>
    </location>
</feature>
<feature type="transmembrane region" description="Helical" evidence="5">
    <location>
        <begin position="20"/>
        <end position="37"/>
    </location>
</feature>
<dbReference type="SUPFAM" id="SSF103473">
    <property type="entry name" value="MFS general substrate transporter"/>
    <property type="match status" value="1"/>
</dbReference>
<dbReference type="InterPro" id="IPR036259">
    <property type="entry name" value="MFS_trans_sf"/>
</dbReference>
<evidence type="ECO:0000313" key="7">
    <source>
        <dbReference type="Proteomes" id="UP000184192"/>
    </source>
</evidence>
<evidence type="ECO:0000256" key="1">
    <source>
        <dbReference type="ARBA" id="ARBA00004141"/>
    </source>
</evidence>
<feature type="transmembrane region" description="Helical" evidence="5">
    <location>
        <begin position="428"/>
        <end position="448"/>
    </location>
</feature>
<evidence type="ECO:0000256" key="5">
    <source>
        <dbReference type="SAM" id="Phobius"/>
    </source>
</evidence>
<dbReference type="eggNOG" id="COG2814">
    <property type="taxonomic scope" value="Bacteria"/>
</dbReference>
<feature type="transmembrane region" description="Helical" evidence="5">
    <location>
        <begin position="519"/>
        <end position="539"/>
    </location>
</feature>
<feature type="transmembrane region" description="Helical" evidence="5">
    <location>
        <begin position="170"/>
        <end position="190"/>
    </location>
</feature>
<dbReference type="PANTHER" id="PTHR23501">
    <property type="entry name" value="MAJOR FACILITATOR SUPERFAMILY"/>
    <property type="match status" value="1"/>
</dbReference>
<feature type="transmembrane region" description="Helical" evidence="5">
    <location>
        <begin position="57"/>
        <end position="77"/>
    </location>
</feature>
<feature type="transmembrane region" description="Helical" evidence="5">
    <location>
        <begin position="338"/>
        <end position="358"/>
    </location>
</feature>
<dbReference type="AlphaFoldDB" id="A0A1M6H3U6"/>
<gene>
    <name evidence="6" type="ORF">SAMN05444350_11725</name>
</gene>
<evidence type="ECO:0008006" key="8">
    <source>
        <dbReference type="Google" id="ProtNLM"/>
    </source>
</evidence>
<dbReference type="Proteomes" id="UP000184192">
    <property type="component" value="Unassembled WGS sequence"/>
</dbReference>
<dbReference type="GeneID" id="92712878"/>
<keyword evidence="7" id="KW-1185">Reference proteome</keyword>
<evidence type="ECO:0000313" key="6">
    <source>
        <dbReference type="EMBL" id="SHJ16786.1"/>
    </source>
</evidence>
<dbReference type="GO" id="GO:0005886">
    <property type="term" value="C:plasma membrane"/>
    <property type="evidence" value="ECO:0007669"/>
    <property type="project" value="TreeGrafter"/>
</dbReference>
<dbReference type="PANTHER" id="PTHR23501:SF5">
    <property type="entry name" value="TRANSPORT PROTEIN"/>
    <property type="match status" value="1"/>
</dbReference>
<evidence type="ECO:0000256" key="2">
    <source>
        <dbReference type="ARBA" id="ARBA00022692"/>
    </source>
</evidence>
<dbReference type="Gene3D" id="1.20.1250.20">
    <property type="entry name" value="MFS general substrate transporter like domains"/>
    <property type="match status" value="1"/>
</dbReference>
<organism evidence="6 7">
    <name type="scientific">Bacteroides stercorirosoris</name>
    <dbReference type="NCBI Taxonomy" id="871324"/>
    <lineage>
        <taxon>Bacteria</taxon>
        <taxon>Pseudomonadati</taxon>
        <taxon>Bacteroidota</taxon>
        <taxon>Bacteroidia</taxon>
        <taxon>Bacteroidales</taxon>
        <taxon>Bacteroidaceae</taxon>
        <taxon>Bacteroides</taxon>
    </lineage>
</organism>
<reference evidence="7" key="1">
    <citation type="submission" date="2016-11" db="EMBL/GenBank/DDBJ databases">
        <authorList>
            <person name="Varghese N."/>
            <person name="Submissions S."/>
        </authorList>
    </citation>
    <scope>NUCLEOTIDE SEQUENCE [LARGE SCALE GENOMIC DNA]</scope>
    <source>
        <strain evidence="7">DSM 26884</strain>
    </source>
</reference>
<evidence type="ECO:0000256" key="3">
    <source>
        <dbReference type="ARBA" id="ARBA00022989"/>
    </source>
</evidence>
<feature type="transmembrane region" description="Helical" evidence="5">
    <location>
        <begin position="107"/>
        <end position="132"/>
    </location>
</feature>
<evidence type="ECO:0000256" key="4">
    <source>
        <dbReference type="ARBA" id="ARBA00023136"/>
    </source>
</evidence>
<feature type="transmembrane region" description="Helical" evidence="5">
    <location>
        <begin position="365"/>
        <end position="383"/>
    </location>
</feature>
<protein>
    <recommendedName>
        <fullName evidence="8">MFS transporter</fullName>
    </recommendedName>
</protein>
<proteinExistence type="predicted"/>
<sequence length="546" mass="62129">MPSYPKNYPFYNWVPKPVGIIIMLLLFIPILTVGGVYSVNSTEMMSGLGIISEHIQFTNFVTSIGMAAFAPFLYRLMCIRREKMMCLAGFSLMYVFSYICAETDSIFILALCSLLMGFLRMVLMMVNLFTLIKYAAGMEATRNITPGLEPDDDKGWNKLDIDRCVSQPGIYLFFMILGQLGTSLTAWLAFEYEWQYVYYFMMGTVLLSILVIFITMPYHKFATRRFPINFRQFGNVAVFCITLVCITYVLVYGKVLDWYDDESIRTATLVAAISACIFFYMEKNRHSHYFLLDVFKLRTIRMGILLYLLLMIFNSSAMFVNVFTGVGMKLDNYQNATLGNWCMAGYAIGAISSMILGSKGVHFKYLFAAGFLFLGLSAVFMYFEVQSAGLYERMKYPVIIRATGMMFLYALTAAYATQRMPYKYLSTWICVMLTVRMVLGPGIGGALYSNILQERQQHYVTRYAQNVDMLHPEASASFIQTVQGMQYQGKSKQDAINMAAMSTKGRIQVQATLSAVKEMAGWTVYGCLICMIFVLIIPYPKRKLLT</sequence>
<comment type="subcellular location">
    <subcellularLocation>
        <location evidence="1">Membrane</location>
        <topology evidence="1">Multi-pass membrane protein</topology>
    </subcellularLocation>
</comment>
<dbReference type="EMBL" id="FQZN01000017">
    <property type="protein sequence ID" value="SHJ16786.1"/>
    <property type="molecule type" value="Genomic_DNA"/>
</dbReference>
<feature type="transmembrane region" description="Helical" evidence="5">
    <location>
        <begin position="263"/>
        <end position="281"/>
    </location>
</feature>